<reference evidence="2" key="1">
    <citation type="journal article" date="2015" name="Nature">
        <title>Complex archaea that bridge the gap between prokaryotes and eukaryotes.</title>
        <authorList>
            <person name="Spang A."/>
            <person name="Saw J.H."/>
            <person name="Jorgensen S.L."/>
            <person name="Zaremba-Niedzwiedzka K."/>
            <person name="Martijn J."/>
            <person name="Lind A.E."/>
            <person name="van Eijk R."/>
            <person name="Schleper C."/>
            <person name="Guy L."/>
            <person name="Ettema T.J."/>
        </authorList>
    </citation>
    <scope>NUCLEOTIDE SEQUENCE</scope>
</reference>
<gene>
    <name evidence="2" type="ORF">LCGC14_2856480</name>
</gene>
<feature type="non-terminal residue" evidence="2">
    <location>
        <position position="1"/>
    </location>
</feature>
<evidence type="ECO:0000313" key="2">
    <source>
        <dbReference type="EMBL" id="KKK77154.1"/>
    </source>
</evidence>
<dbReference type="AlphaFoldDB" id="A0A0F9AF91"/>
<sequence>PTSIGSAITSSGMTVRNPTVGTNDTAFRIRPQLTLTTNSSYTPKNSDPQVLRVIVGIRFPEIVRIVIPASDTPGKTAIDIEQNLRRLQNQGVVTFRRPGDIATFSAEVFSVTDTMYATKEGFAHGIELQLRRFITP</sequence>
<feature type="region of interest" description="Disordered" evidence="1">
    <location>
        <begin position="1"/>
        <end position="22"/>
    </location>
</feature>
<protein>
    <submittedName>
        <fullName evidence="2">Uncharacterized protein</fullName>
    </submittedName>
</protein>
<organism evidence="2">
    <name type="scientific">marine sediment metagenome</name>
    <dbReference type="NCBI Taxonomy" id="412755"/>
    <lineage>
        <taxon>unclassified sequences</taxon>
        <taxon>metagenomes</taxon>
        <taxon>ecological metagenomes</taxon>
    </lineage>
</organism>
<name>A0A0F9AF91_9ZZZZ</name>
<evidence type="ECO:0000256" key="1">
    <source>
        <dbReference type="SAM" id="MobiDB-lite"/>
    </source>
</evidence>
<proteinExistence type="predicted"/>
<accession>A0A0F9AF91</accession>
<dbReference type="EMBL" id="LAZR01055091">
    <property type="protein sequence ID" value="KKK77154.1"/>
    <property type="molecule type" value="Genomic_DNA"/>
</dbReference>
<comment type="caution">
    <text evidence="2">The sequence shown here is derived from an EMBL/GenBank/DDBJ whole genome shotgun (WGS) entry which is preliminary data.</text>
</comment>